<dbReference type="Proteomes" id="UP000219338">
    <property type="component" value="Unassembled WGS sequence"/>
</dbReference>
<feature type="region of interest" description="Disordered" evidence="1">
    <location>
        <begin position="179"/>
        <end position="236"/>
    </location>
</feature>
<name>A0A284R3N0_ARMOS</name>
<accession>A0A284R3N0</accession>
<feature type="compositionally biased region" description="Acidic residues" evidence="1">
    <location>
        <begin position="328"/>
        <end position="342"/>
    </location>
</feature>
<evidence type="ECO:0000313" key="3">
    <source>
        <dbReference type="Proteomes" id="UP000219338"/>
    </source>
</evidence>
<keyword evidence="3" id="KW-1185">Reference proteome</keyword>
<sequence length="367" mass="40982">MSAYSPPLTPPLRRVKPLPKRQRTSPSSSPPLAPLPLEYYMPILTNLLEESRIEGGNAKKRKVPHVIGGEVQGRVSRITAAGMQFKESVRVRRKHLEGLVEEGEADVVERALTLGLLGDREGKRRRLSRREVVRAGRSVVKRPPLKDYEGFEFTFNYPSEATTNLRNTKSAVDLLRKRLSAPKKKPNAAANTIKPLPPPPNTKKKKKKRSALANASNPHHLRNYVPSRVPGAEQPVNNASSEFVAVRFLTAEIPPRKSKSKSGTPTPTALAQQGTNEWICAYCEYELFYGDEEGYRRAIRRRKKILRRRRRARERAAKGVAGKRVEREDNDGDEPVSEEDDFIQPVAVGQRNSVNGKGEGAGETGYG</sequence>
<dbReference type="OMA" id="NEWICAY"/>
<dbReference type="EMBL" id="FUEG01000004">
    <property type="protein sequence ID" value="SJL03330.1"/>
    <property type="molecule type" value="Genomic_DNA"/>
</dbReference>
<organism evidence="2 3">
    <name type="scientific">Armillaria ostoyae</name>
    <name type="common">Armillaria root rot fungus</name>
    <dbReference type="NCBI Taxonomy" id="47428"/>
    <lineage>
        <taxon>Eukaryota</taxon>
        <taxon>Fungi</taxon>
        <taxon>Dikarya</taxon>
        <taxon>Basidiomycota</taxon>
        <taxon>Agaricomycotina</taxon>
        <taxon>Agaricomycetes</taxon>
        <taxon>Agaricomycetidae</taxon>
        <taxon>Agaricales</taxon>
        <taxon>Marasmiineae</taxon>
        <taxon>Physalacriaceae</taxon>
        <taxon>Armillaria</taxon>
    </lineage>
</organism>
<evidence type="ECO:0000256" key="1">
    <source>
        <dbReference type="SAM" id="MobiDB-lite"/>
    </source>
</evidence>
<proteinExistence type="predicted"/>
<gene>
    <name evidence="2" type="ORF">ARMOST_06683</name>
</gene>
<evidence type="ECO:0000313" key="2">
    <source>
        <dbReference type="EMBL" id="SJL03330.1"/>
    </source>
</evidence>
<feature type="compositionally biased region" description="Gly residues" evidence="1">
    <location>
        <begin position="357"/>
        <end position="367"/>
    </location>
</feature>
<protein>
    <submittedName>
        <fullName evidence="2">Uncharacterized protein</fullName>
    </submittedName>
</protein>
<feature type="compositionally biased region" description="Basic residues" evidence="1">
    <location>
        <begin position="13"/>
        <end position="23"/>
    </location>
</feature>
<dbReference type="AlphaFoldDB" id="A0A284R3N0"/>
<feature type="region of interest" description="Disordered" evidence="1">
    <location>
        <begin position="1"/>
        <end position="35"/>
    </location>
</feature>
<reference evidence="3" key="1">
    <citation type="journal article" date="2017" name="Nat. Ecol. Evol.">
        <title>Genome expansion and lineage-specific genetic innovations in the forest pathogenic fungi Armillaria.</title>
        <authorList>
            <person name="Sipos G."/>
            <person name="Prasanna A.N."/>
            <person name="Walter M.C."/>
            <person name="O'Connor E."/>
            <person name="Balint B."/>
            <person name="Krizsan K."/>
            <person name="Kiss B."/>
            <person name="Hess J."/>
            <person name="Varga T."/>
            <person name="Slot J."/>
            <person name="Riley R."/>
            <person name="Boka B."/>
            <person name="Rigling D."/>
            <person name="Barry K."/>
            <person name="Lee J."/>
            <person name="Mihaltcheva S."/>
            <person name="LaButti K."/>
            <person name="Lipzen A."/>
            <person name="Waldron R."/>
            <person name="Moloney N.M."/>
            <person name="Sperisen C."/>
            <person name="Kredics L."/>
            <person name="Vagvoelgyi C."/>
            <person name="Patrignani A."/>
            <person name="Fitzpatrick D."/>
            <person name="Nagy I."/>
            <person name="Doyle S."/>
            <person name="Anderson J.B."/>
            <person name="Grigoriev I.V."/>
            <person name="Gueldener U."/>
            <person name="Muensterkoetter M."/>
            <person name="Nagy L.G."/>
        </authorList>
    </citation>
    <scope>NUCLEOTIDE SEQUENCE [LARGE SCALE GENOMIC DNA]</scope>
    <source>
        <strain evidence="3">C18/9</strain>
    </source>
</reference>
<feature type="region of interest" description="Disordered" evidence="1">
    <location>
        <begin position="308"/>
        <end position="367"/>
    </location>
</feature>
<dbReference type="OrthoDB" id="2507488at2759"/>